<evidence type="ECO:0000313" key="2">
    <source>
        <dbReference type="Proteomes" id="UP000309186"/>
    </source>
</evidence>
<dbReference type="AlphaFoldDB" id="A0A5R9PWU3"/>
<accession>A0A5R9PWU3</accession>
<organism evidence="1 2">
    <name type="scientific">Pseudoalteromonas phenolica</name>
    <dbReference type="NCBI Taxonomy" id="161398"/>
    <lineage>
        <taxon>Bacteria</taxon>
        <taxon>Pseudomonadati</taxon>
        <taxon>Pseudomonadota</taxon>
        <taxon>Gammaproteobacteria</taxon>
        <taxon>Alteromonadales</taxon>
        <taxon>Pseudoalteromonadaceae</taxon>
        <taxon>Pseudoalteromonas</taxon>
    </lineage>
</organism>
<gene>
    <name evidence="1" type="ORF">C1E24_20605</name>
</gene>
<name>A0A5R9PWU3_9GAMM</name>
<reference evidence="1 2" key="1">
    <citation type="submission" date="2018-01" db="EMBL/GenBank/DDBJ databases">
        <title>Co-occurrence of chitin degradation, pigmentation and bioactivity in marine Pseudoalteromonas.</title>
        <authorList>
            <person name="Paulsen S."/>
            <person name="Gram L."/>
            <person name="Machado H."/>
        </authorList>
    </citation>
    <scope>NUCLEOTIDE SEQUENCE [LARGE SCALE GENOMIC DNA]</scope>
    <source>
        <strain evidence="1 2">S3663</strain>
    </source>
</reference>
<comment type="caution">
    <text evidence="1">The sequence shown here is derived from an EMBL/GenBank/DDBJ whole genome shotgun (WGS) entry which is preliminary data.</text>
</comment>
<sequence length="131" mass="15415">MTYQIHEKELQNVFNLNAKERYEHFIGKTCDWEEVWLLSDSKQCVLKVVVEDVEYIPVWPHPEYAVAFAKDSYSEYGPAQLDIYSFVDSFLKEFVGLNIKIGVLPNLETTVWLMTPEDLQKDISDELEQYE</sequence>
<dbReference type="OrthoDB" id="2936081at2"/>
<dbReference type="Pfam" id="PF11042">
    <property type="entry name" value="DUF2750"/>
    <property type="match status" value="1"/>
</dbReference>
<protein>
    <submittedName>
        <fullName evidence="1">DUF2750 domain-containing protein</fullName>
    </submittedName>
</protein>
<dbReference type="Proteomes" id="UP000309186">
    <property type="component" value="Unassembled WGS sequence"/>
</dbReference>
<dbReference type="EMBL" id="PPSW01000059">
    <property type="protein sequence ID" value="TLX45115.1"/>
    <property type="molecule type" value="Genomic_DNA"/>
</dbReference>
<evidence type="ECO:0000313" key="1">
    <source>
        <dbReference type="EMBL" id="TLX45115.1"/>
    </source>
</evidence>
<dbReference type="InterPro" id="IPR021284">
    <property type="entry name" value="DUF2750"/>
</dbReference>
<dbReference type="RefSeq" id="WP_138484746.1">
    <property type="nucleotide sequence ID" value="NZ_PPSW01000059.1"/>
</dbReference>
<proteinExistence type="predicted"/>